<comment type="caution">
    <text evidence="1">The sequence shown here is derived from an EMBL/GenBank/DDBJ whole genome shotgun (WGS) entry which is preliminary data.</text>
</comment>
<organism evidence="1 2">
    <name type="scientific">Durusdinium trenchii</name>
    <dbReference type="NCBI Taxonomy" id="1381693"/>
    <lineage>
        <taxon>Eukaryota</taxon>
        <taxon>Sar</taxon>
        <taxon>Alveolata</taxon>
        <taxon>Dinophyceae</taxon>
        <taxon>Suessiales</taxon>
        <taxon>Symbiodiniaceae</taxon>
        <taxon>Durusdinium</taxon>
    </lineage>
</organism>
<reference evidence="1 2" key="1">
    <citation type="submission" date="2024-02" db="EMBL/GenBank/DDBJ databases">
        <authorList>
            <person name="Chen Y."/>
            <person name="Shah S."/>
            <person name="Dougan E. K."/>
            <person name="Thang M."/>
            <person name="Chan C."/>
        </authorList>
    </citation>
    <scope>NUCLEOTIDE SEQUENCE [LARGE SCALE GENOMIC DNA]</scope>
</reference>
<proteinExistence type="predicted"/>
<keyword evidence="2" id="KW-1185">Reference proteome</keyword>
<evidence type="ECO:0000313" key="1">
    <source>
        <dbReference type="EMBL" id="CAK9088678.1"/>
    </source>
</evidence>
<sequence>MHVVTTRNHCLVIARVVFCRCYRHIKPQNKSATCSEEVLKLWKIPEGTKLKELLAKEGGMKQVEMRSMIENAWTWAQNRNKLRKNEIHGEEEAKLILDETFGFCEKEGTNMSQEGSMLLEDPPCSNTDINSLLLDDSLPSITNKGAILETSSEDTDLADEFLIGFEEGENWYDVKGALKRVRVRDPEMASPFKDDWRSPLRDLPTGDSAQYIRIDPAHTYAIDGIGKSFLASGIMVLCHAGWFGHGSMDMKLSRAYAHFISYCEAYGKTTSITDFSYKTFKLPQNSFNNYPQGLGKGFDSGVVGAWLDAELHQIQPASIDGPMREVVEVLVWASHACDRYWRTIYREGVWLNRSVAQQVVQDGWRFTDGYMTLASLTSKLSLRLFKVRPKLHMMCHLQLDMEDMLATGSEYILNMSVHMCWADEDFVGRCSRISRRTHVLTASTRCIDRALGKYRREWAYHFGAGYL</sequence>
<name>A0ABP0QKF0_9DINO</name>
<gene>
    <name evidence="1" type="ORF">SCF082_LOCUS41874</name>
</gene>
<accession>A0ABP0QKF0</accession>
<dbReference type="Proteomes" id="UP001642464">
    <property type="component" value="Unassembled WGS sequence"/>
</dbReference>
<protein>
    <submittedName>
        <fullName evidence="1">Uncharacterized protein</fullName>
    </submittedName>
</protein>
<dbReference type="EMBL" id="CAXAMM010039743">
    <property type="protein sequence ID" value="CAK9088678.1"/>
    <property type="molecule type" value="Genomic_DNA"/>
</dbReference>
<evidence type="ECO:0000313" key="2">
    <source>
        <dbReference type="Proteomes" id="UP001642464"/>
    </source>
</evidence>